<evidence type="ECO:0000256" key="1">
    <source>
        <dbReference type="SAM" id="Phobius"/>
    </source>
</evidence>
<feature type="transmembrane region" description="Helical" evidence="1">
    <location>
        <begin position="102"/>
        <end position="123"/>
    </location>
</feature>
<dbReference type="PATRIC" id="fig|1433287.3.peg.1893"/>
<dbReference type="HOGENOM" id="CLU_1702153_0_0_6"/>
<dbReference type="Proteomes" id="UP000066995">
    <property type="component" value="Chromosome"/>
</dbReference>
<evidence type="ECO:0000313" key="3">
    <source>
        <dbReference type="Proteomes" id="UP000066995"/>
    </source>
</evidence>
<evidence type="ECO:0000313" key="2">
    <source>
        <dbReference type="EMBL" id="AHG76418.1"/>
    </source>
</evidence>
<dbReference type="AlphaFoldDB" id="W0QGP6"/>
<sequence length="162" mass="17825">MSDKMSKETLFMLFSVLIALVIVPASYMFSNVEPLESSSVFKQFGMLSVAAACSFLAYFLAINPKIRRAFIGGAALTTAAIQAWAIYGVLLSKGDPKGAVVLFQIYLLSSLGLLLVSTIWAFARPRWIYPQQGSAVKYALFGGSTTVINYFIVLFIFYIFTL</sequence>
<organism evidence="2 3">
    <name type="scientific">Mannheimia varigena USDA-ARS-USMARC-1296</name>
    <dbReference type="NCBI Taxonomy" id="1433287"/>
    <lineage>
        <taxon>Bacteria</taxon>
        <taxon>Pseudomonadati</taxon>
        <taxon>Pseudomonadota</taxon>
        <taxon>Gammaproteobacteria</taxon>
        <taxon>Pasteurellales</taxon>
        <taxon>Pasteurellaceae</taxon>
        <taxon>Mannheimia</taxon>
    </lineage>
</organism>
<gene>
    <name evidence="2" type="ORF">X808_18980</name>
</gene>
<name>W0QGP6_9PAST</name>
<dbReference type="STRING" id="1433287.X808_18980"/>
<dbReference type="KEGG" id="mvi:X808_18980"/>
<keyword evidence="1" id="KW-1133">Transmembrane helix</keyword>
<reference evidence="2 3" key="1">
    <citation type="submission" date="2013-12" db="EMBL/GenBank/DDBJ databases">
        <title>Annotation of the Mannheimia varigena USDA-ARS-USMARC-1296 complete genome.</title>
        <authorList>
            <person name="Harhay G.P."/>
            <person name="Clawson M.L."/>
            <person name="Murray R.W."/>
            <person name="Lubbers B.V."/>
            <person name="Heaton M.P."/>
            <person name="Chitko-Mckown C.G."/>
            <person name="Harhay D.M."/>
            <person name="Smith T.P.L."/>
        </authorList>
    </citation>
    <scope>NUCLEOTIDE SEQUENCE [LARGE SCALE GENOMIC DNA]</scope>
    <source>
        <strain evidence="2 3">USDA-ARS-USMARC-1296</strain>
    </source>
</reference>
<feature type="transmembrane region" description="Helical" evidence="1">
    <location>
        <begin position="41"/>
        <end position="62"/>
    </location>
</feature>
<feature type="transmembrane region" description="Helical" evidence="1">
    <location>
        <begin position="69"/>
        <end position="90"/>
    </location>
</feature>
<accession>W0QGP6</accession>
<keyword evidence="3" id="KW-1185">Reference proteome</keyword>
<proteinExistence type="predicted"/>
<feature type="transmembrane region" description="Helical" evidence="1">
    <location>
        <begin position="9"/>
        <end position="29"/>
    </location>
</feature>
<protein>
    <submittedName>
        <fullName evidence="2">Uncharacterized protein</fullName>
    </submittedName>
</protein>
<feature type="transmembrane region" description="Helical" evidence="1">
    <location>
        <begin position="135"/>
        <end position="160"/>
    </location>
</feature>
<keyword evidence="1" id="KW-0812">Transmembrane</keyword>
<keyword evidence="1" id="KW-0472">Membrane</keyword>
<dbReference type="EMBL" id="CP006943">
    <property type="protein sequence ID" value="AHG76418.1"/>
    <property type="molecule type" value="Genomic_DNA"/>
</dbReference>